<comment type="caution">
    <text evidence="1">The sequence shown here is derived from an EMBL/GenBank/DDBJ whole genome shotgun (WGS) entry which is preliminary data.</text>
</comment>
<keyword evidence="2" id="KW-1185">Reference proteome</keyword>
<gene>
    <name evidence="1" type="ORF">HNR39_001840</name>
</gene>
<organism evidence="1 2">
    <name type="scientific">Glaciimonas immobilis</name>
    <dbReference type="NCBI Taxonomy" id="728004"/>
    <lineage>
        <taxon>Bacteria</taxon>
        <taxon>Pseudomonadati</taxon>
        <taxon>Pseudomonadota</taxon>
        <taxon>Betaproteobacteria</taxon>
        <taxon>Burkholderiales</taxon>
        <taxon>Oxalobacteraceae</taxon>
        <taxon>Glaciimonas</taxon>
    </lineage>
</organism>
<accession>A0A840RSL1</accession>
<dbReference type="EMBL" id="JACHHQ010000003">
    <property type="protein sequence ID" value="MBB5200008.1"/>
    <property type="molecule type" value="Genomic_DNA"/>
</dbReference>
<proteinExistence type="predicted"/>
<dbReference type="Proteomes" id="UP000571084">
    <property type="component" value="Unassembled WGS sequence"/>
</dbReference>
<reference evidence="1 2" key="1">
    <citation type="submission" date="2020-08" db="EMBL/GenBank/DDBJ databases">
        <title>Genomic Encyclopedia of Type Strains, Phase IV (KMG-IV): sequencing the most valuable type-strain genomes for metagenomic binning, comparative biology and taxonomic classification.</title>
        <authorList>
            <person name="Goeker M."/>
        </authorList>
    </citation>
    <scope>NUCLEOTIDE SEQUENCE [LARGE SCALE GENOMIC DNA]</scope>
    <source>
        <strain evidence="1 2">DSM 23240</strain>
    </source>
</reference>
<evidence type="ECO:0000313" key="2">
    <source>
        <dbReference type="Proteomes" id="UP000571084"/>
    </source>
</evidence>
<sequence>MPISPPPGSHSGTATAGPANVTALEKTELAKTVVMAKSTAESIPVQPVLDYRDPNQIQKPSGRESALLQIRSDIASDDGDPQQNSRAIAASVAAVINRDSPTTSQDAKIFRSSESPGMDTLLPVQKMTAEGLTALYEEMGDSFARGVSLQRNVWNFVRHKAAATNQSIATIAAWLSDAVFHTIVKKPSHLKNSSESLCFEILRGIILMEEKEVSLTQACRGVPAYCDIPQKNYWRLITDSNHITIDDSGKVDGENASGCMGGLLGGLAYMLETQHEKLSSHLLEEFHDHSIDGVVDKRRASRYEIFTKPTPKKYTCFFNKGYRDGSVDYKIYKTTEAGQAEWKALGIALEFNAEKKFYIPKAIKNSPENDFSTSAGIYISPKLRTSQECAELAQKFIDDYHQDIQTASGDIGKIETVIAKLCISLARHHLFNEGNTYMIASLVMNKLRQQNGLPLTLLSDPHILEGYGCEEVAQNMRDGVPRFNQLKVPLG</sequence>
<dbReference type="RefSeq" id="WP_168056346.1">
    <property type="nucleotide sequence ID" value="NZ_JAAOZT010000009.1"/>
</dbReference>
<dbReference type="AlphaFoldDB" id="A0A840RSL1"/>
<name>A0A840RSL1_9BURK</name>
<evidence type="ECO:0000313" key="1">
    <source>
        <dbReference type="EMBL" id="MBB5200008.1"/>
    </source>
</evidence>
<protein>
    <recommendedName>
        <fullName evidence="3">Fido domain-containing protein</fullName>
    </recommendedName>
</protein>
<evidence type="ECO:0008006" key="3">
    <source>
        <dbReference type="Google" id="ProtNLM"/>
    </source>
</evidence>